<reference evidence="2" key="1">
    <citation type="journal article" date="2014" name="Front. Microbiol.">
        <title>High frequency of phylogenetically diverse reductive dehalogenase-homologous genes in deep subseafloor sedimentary metagenomes.</title>
        <authorList>
            <person name="Kawai M."/>
            <person name="Futagami T."/>
            <person name="Toyoda A."/>
            <person name="Takaki Y."/>
            <person name="Nishi S."/>
            <person name="Hori S."/>
            <person name="Arai W."/>
            <person name="Tsubouchi T."/>
            <person name="Morono Y."/>
            <person name="Uchiyama I."/>
            <person name="Ito T."/>
            <person name="Fujiyama A."/>
            <person name="Inagaki F."/>
            <person name="Takami H."/>
        </authorList>
    </citation>
    <scope>NUCLEOTIDE SEQUENCE</scope>
    <source>
        <strain evidence="2">Expedition CK06-06</strain>
    </source>
</reference>
<feature type="transmembrane region" description="Helical" evidence="1">
    <location>
        <begin position="6"/>
        <end position="26"/>
    </location>
</feature>
<dbReference type="EMBL" id="BARU01010241">
    <property type="protein sequence ID" value="GAH46119.1"/>
    <property type="molecule type" value="Genomic_DNA"/>
</dbReference>
<feature type="transmembrane region" description="Helical" evidence="1">
    <location>
        <begin position="38"/>
        <end position="55"/>
    </location>
</feature>
<evidence type="ECO:0000256" key="1">
    <source>
        <dbReference type="SAM" id="Phobius"/>
    </source>
</evidence>
<organism evidence="2">
    <name type="scientific">marine sediment metagenome</name>
    <dbReference type="NCBI Taxonomy" id="412755"/>
    <lineage>
        <taxon>unclassified sequences</taxon>
        <taxon>metagenomes</taxon>
        <taxon>ecological metagenomes</taxon>
    </lineage>
</organism>
<protein>
    <submittedName>
        <fullName evidence="2">Uncharacterized protein</fullName>
    </submittedName>
</protein>
<evidence type="ECO:0000313" key="2">
    <source>
        <dbReference type="EMBL" id="GAH46119.1"/>
    </source>
</evidence>
<keyword evidence="1" id="KW-0812">Transmembrane</keyword>
<proteinExistence type="predicted"/>
<keyword evidence="1" id="KW-0472">Membrane</keyword>
<accession>X1GWY0</accession>
<name>X1GWY0_9ZZZZ</name>
<dbReference type="InterPro" id="IPR045919">
    <property type="entry name" value="DUF6338"/>
</dbReference>
<sequence length="195" mass="22651">MYSFQALQILIFLIPGFIAAVILDALVVRMEKKELGKIIEALIFSMIIYTIYSSISGKSPISLSKIEGSTTLFYDSKSFLWLALLSLFIPLLLSFFITNDLHMKLARKLRITRKTARASVWFDVFSDLDKHIIINFENGRRIYGWPMYHSTKPENPYIFLFNPAWIQEDEFVDLNIEGILITPEQKIESIEFLKK</sequence>
<keyword evidence="1" id="KW-1133">Transmembrane helix</keyword>
<dbReference type="AlphaFoldDB" id="X1GWY0"/>
<dbReference type="Pfam" id="PF19865">
    <property type="entry name" value="DUF6338"/>
    <property type="match status" value="1"/>
</dbReference>
<gene>
    <name evidence="2" type="ORF">S03H2_19587</name>
</gene>
<feature type="transmembrane region" description="Helical" evidence="1">
    <location>
        <begin position="79"/>
        <end position="98"/>
    </location>
</feature>
<comment type="caution">
    <text evidence="2">The sequence shown here is derived from an EMBL/GenBank/DDBJ whole genome shotgun (WGS) entry which is preliminary data.</text>
</comment>